<keyword evidence="3" id="KW-1185">Reference proteome</keyword>
<reference evidence="2" key="2">
    <citation type="submission" date="2022-01" db="EMBL/GenBank/DDBJ databases">
        <authorList>
            <person name="Yamashiro T."/>
            <person name="Shiraishi A."/>
            <person name="Satake H."/>
            <person name="Nakayama K."/>
        </authorList>
    </citation>
    <scope>NUCLEOTIDE SEQUENCE</scope>
</reference>
<comment type="caution">
    <text evidence="2">The sequence shown here is derived from an EMBL/GenBank/DDBJ whole genome shotgun (WGS) entry which is preliminary data.</text>
</comment>
<evidence type="ECO:0000256" key="1">
    <source>
        <dbReference type="SAM" id="MobiDB-lite"/>
    </source>
</evidence>
<feature type="compositionally biased region" description="Basic and acidic residues" evidence="1">
    <location>
        <begin position="106"/>
        <end position="136"/>
    </location>
</feature>
<feature type="compositionally biased region" description="Polar residues" evidence="1">
    <location>
        <begin position="153"/>
        <end position="171"/>
    </location>
</feature>
<feature type="compositionally biased region" description="Polar residues" evidence="1">
    <location>
        <begin position="10"/>
        <end position="25"/>
    </location>
</feature>
<evidence type="ECO:0000313" key="2">
    <source>
        <dbReference type="EMBL" id="GJT60401.1"/>
    </source>
</evidence>
<proteinExistence type="predicted"/>
<feature type="region of interest" description="Disordered" evidence="1">
    <location>
        <begin position="1"/>
        <end position="25"/>
    </location>
</feature>
<sequence length="525" mass="59558">MTSIVFAATTPENTPSTYRASTSANPNPMISPAFVEENYEVLESLLRERRRQRRNEDLRIGLEYFSEDYDEEREMEPRPEPNREATPPLWLRSLVVRRQRERIVGFEESSNREGSRGERNAEGSRPSEIETRENENRGVNLPPLLAAHLGRNENGQPLQSSLTSVHGGHQPSTSIGGISLLTLLMIEGKTLKDQENPLRTITEDRKAETSSPLTEDLITDCFPSCLKARERSLLQKRQLEVSTASSHDTNDCRQLRNQIEEAVKSGQLSHLVKGIKKERVKDSENQRVEGKKDKGDVPAEAPILMISQDDSYTNKNALEGFTSEGGEITFPLRGSNYSAPVIIKAKIFGREVSRVHMDSGSSCEVIYKHCFMKLRPSIRASKIDSKDPLIGFSGENLGLEGQQYKRWESWFPPFTGPSNFTPSKELVLYYRHTNPIRQLLEHFKGRLRDLLRANADVFAWTHADMIGIPRTIMVEGKPFNKEHKLSEYSHVKPIKQKRKGLGPDRNTTACKEVDELTKALQKVKH</sequence>
<organism evidence="2 3">
    <name type="scientific">Tanacetum coccineum</name>
    <dbReference type="NCBI Taxonomy" id="301880"/>
    <lineage>
        <taxon>Eukaryota</taxon>
        <taxon>Viridiplantae</taxon>
        <taxon>Streptophyta</taxon>
        <taxon>Embryophyta</taxon>
        <taxon>Tracheophyta</taxon>
        <taxon>Spermatophyta</taxon>
        <taxon>Magnoliopsida</taxon>
        <taxon>eudicotyledons</taxon>
        <taxon>Gunneridae</taxon>
        <taxon>Pentapetalae</taxon>
        <taxon>asterids</taxon>
        <taxon>campanulids</taxon>
        <taxon>Asterales</taxon>
        <taxon>Asteraceae</taxon>
        <taxon>Asteroideae</taxon>
        <taxon>Anthemideae</taxon>
        <taxon>Anthemidinae</taxon>
        <taxon>Tanacetum</taxon>
    </lineage>
</organism>
<reference evidence="2" key="1">
    <citation type="journal article" date="2022" name="Int. J. Mol. Sci.">
        <title>Draft Genome of Tanacetum Coccineum: Genomic Comparison of Closely Related Tanacetum-Family Plants.</title>
        <authorList>
            <person name="Yamashiro T."/>
            <person name="Shiraishi A."/>
            <person name="Nakayama K."/>
            <person name="Satake H."/>
        </authorList>
    </citation>
    <scope>NUCLEOTIDE SEQUENCE</scope>
</reference>
<feature type="region of interest" description="Disordered" evidence="1">
    <location>
        <begin position="106"/>
        <end position="171"/>
    </location>
</feature>
<gene>
    <name evidence="2" type="ORF">Tco_1003934</name>
</gene>
<dbReference type="EMBL" id="BQNB010017197">
    <property type="protein sequence ID" value="GJT60401.1"/>
    <property type="molecule type" value="Genomic_DNA"/>
</dbReference>
<name>A0ABQ5FAV7_9ASTR</name>
<protein>
    <recommendedName>
        <fullName evidence="4">Reverse transcriptase domain-containing protein</fullName>
    </recommendedName>
</protein>
<evidence type="ECO:0000313" key="3">
    <source>
        <dbReference type="Proteomes" id="UP001151760"/>
    </source>
</evidence>
<accession>A0ABQ5FAV7</accession>
<evidence type="ECO:0008006" key="4">
    <source>
        <dbReference type="Google" id="ProtNLM"/>
    </source>
</evidence>
<dbReference type="Proteomes" id="UP001151760">
    <property type="component" value="Unassembled WGS sequence"/>
</dbReference>